<gene>
    <name evidence="17" type="ORF">E0L32_004660</name>
</gene>
<feature type="site" description="Transition state stabilizer" evidence="13">
    <location>
        <position position="694"/>
    </location>
</feature>
<dbReference type="InterPro" id="IPR036959">
    <property type="entry name" value="Peptidase_C12_UCH_sf"/>
</dbReference>
<feature type="transmembrane region" description="Helical" evidence="15">
    <location>
        <begin position="262"/>
        <end position="279"/>
    </location>
</feature>
<feature type="active site" description="Proton donor" evidence="13">
    <location>
        <position position="783"/>
    </location>
</feature>
<dbReference type="OrthoDB" id="431212at2759"/>
<evidence type="ECO:0000256" key="5">
    <source>
        <dbReference type="ARBA" id="ARBA00022448"/>
    </source>
</evidence>
<dbReference type="EMBL" id="SKBQ01000023">
    <property type="protein sequence ID" value="TPX15102.1"/>
    <property type="molecule type" value="Genomic_DNA"/>
</dbReference>
<protein>
    <recommendedName>
        <fullName evidence="4 13">ubiquitinyl hydrolase 1</fullName>
        <ecNumber evidence="4 13">3.4.19.12</ecNumber>
    </recommendedName>
</protein>
<feature type="transmembrane region" description="Helical" evidence="15">
    <location>
        <begin position="387"/>
        <end position="412"/>
    </location>
</feature>
<dbReference type="InterPro" id="IPR041507">
    <property type="entry name" value="UCH_C"/>
</dbReference>
<dbReference type="RefSeq" id="XP_030996813.1">
    <property type="nucleotide sequence ID" value="XM_031139095.1"/>
</dbReference>
<evidence type="ECO:0000259" key="16">
    <source>
        <dbReference type="PROSITE" id="PS52048"/>
    </source>
</evidence>
<dbReference type="Pfam" id="PF01088">
    <property type="entry name" value="Peptidase_C12"/>
    <property type="match status" value="1"/>
</dbReference>
<comment type="subcellular location">
    <subcellularLocation>
        <location evidence="2">Membrane</location>
        <topology evidence="2">Multi-pass membrane protein</topology>
    </subcellularLocation>
</comment>
<dbReference type="Proteomes" id="UP000319257">
    <property type="component" value="Unassembled WGS sequence"/>
</dbReference>
<keyword evidence="7 15" id="KW-0812">Transmembrane</keyword>
<dbReference type="GO" id="GO:0005345">
    <property type="term" value="F:purine nucleobase transmembrane transporter activity"/>
    <property type="evidence" value="ECO:0007669"/>
    <property type="project" value="TreeGrafter"/>
</dbReference>
<evidence type="ECO:0000256" key="10">
    <source>
        <dbReference type="ARBA" id="ARBA00022807"/>
    </source>
</evidence>
<dbReference type="InterPro" id="IPR006043">
    <property type="entry name" value="NCS2"/>
</dbReference>
<dbReference type="GO" id="GO:0015854">
    <property type="term" value="P:guanine transport"/>
    <property type="evidence" value="ECO:0007669"/>
    <property type="project" value="TreeGrafter"/>
</dbReference>
<evidence type="ECO:0000256" key="14">
    <source>
        <dbReference type="SAM" id="MobiDB-lite"/>
    </source>
</evidence>
<evidence type="ECO:0000256" key="12">
    <source>
        <dbReference type="ARBA" id="ARBA00023136"/>
    </source>
</evidence>
<evidence type="ECO:0000313" key="18">
    <source>
        <dbReference type="Proteomes" id="UP000319257"/>
    </source>
</evidence>
<dbReference type="AlphaFoldDB" id="A0A507AYN6"/>
<dbReference type="PROSITE" id="PS52048">
    <property type="entry name" value="UCH_DOMAIN"/>
    <property type="match status" value="1"/>
</dbReference>
<evidence type="ECO:0000256" key="2">
    <source>
        <dbReference type="ARBA" id="ARBA00004141"/>
    </source>
</evidence>
<dbReference type="STRING" id="1093900.A0A507AYN6"/>
<dbReference type="PANTHER" id="PTHR43337:SF3">
    <property type="entry name" value="PURINE TRANSPORTER"/>
    <property type="match status" value="1"/>
</dbReference>
<evidence type="ECO:0000256" key="8">
    <source>
        <dbReference type="ARBA" id="ARBA00022786"/>
    </source>
</evidence>
<evidence type="ECO:0000256" key="9">
    <source>
        <dbReference type="ARBA" id="ARBA00022801"/>
    </source>
</evidence>
<keyword evidence="18" id="KW-1185">Reference proteome</keyword>
<evidence type="ECO:0000256" key="15">
    <source>
        <dbReference type="SAM" id="Phobius"/>
    </source>
</evidence>
<evidence type="ECO:0000256" key="4">
    <source>
        <dbReference type="ARBA" id="ARBA00012759"/>
    </source>
</evidence>
<dbReference type="InterPro" id="IPR045018">
    <property type="entry name" value="Azg-like"/>
</dbReference>
<evidence type="ECO:0000256" key="7">
    <source>
        <dbReference type="ARBA" id="ARBA00022692"/>
    </source>
</evidence>
<evidence type="ECO:0000256" key="13">
    <source>
        <dbReference type="PROSITE-ProRule" id="PRU01393"/>
    </source>
</evidence>
<dbReference type="Pfam" id="PF00860">
    <property type="entry name" value="Xan_ur_permease"/>
    <property type="match status" value="1"/>
</dbReference>
<dbReference type="PRINTS" id="PR00707">
    <property type="entry name" value="UBCTHYDRLASE"/>
</dbReference>
<dbReference type="GeneID" id="41972107"/>
<dbReference type="GO" id="GO:0015853">
    <property type="term" value="P:adenine transport"/>
    <property type="evidence" value="ECO:0007669"/>
    <property type="project" value="TreeGrafter"/>
</dbReference>
<keyword evidence="5" id="KW-0813">Transport</keyword>
<comment type="similarity">
    <text evidence="13">Belongs to the peptidase C12 family.</text>
</comment>
<dbReference type="EC" id="3.4.19.12" evidence="4 13"/>
<feature type="transmembrane region" description="Helical" evidence="15">
    <location>
        <begin position="124"/>
        <end position="145"/>
    </location>
</feature>
<feature type="transmembrane region" description="Helical" evidence="15">
    <location>
        <begin position="424"/>
        <end position="445"/>
    </location>
</feature>
<dbReference type="Gene3D" id="3.40.532.10">
    <property type="entry name" value="Peptidase C12, ubiquitin carboxyl-terminal hydrolase"/>
    <property type="match status" value="1"/>
</dbReference>
<dbReference type="InterPro" id="IPR001578">
    <property type="entry name" value="Peptidase_C12_UCH"/>
</dbReference>
<feature type="active site" description="Nucleophile" evidence="13">
    <location>
        <position position="700"/>
    </location>
</feature>
<evidence type="ECO:0000256" key="3">
    <source>
        <dbReference type="ARBA" id="ARBA00005697"/>
    </source>
</evidence>
<comment type="catalytic activity">
    <reaction evidence="1 13">
        <text>Thiol-dependent hydrolysis of ester, thioester, amide, peptide and isopeptide bonds formed by the C-terminal Gly of ubiquitin (a 76-residue protein attached to proteins as an intracellular targeting signal).</text>
        <dbReference type="EC" id="3.4.19.12"/>
    </reaction>
</comment>
<dbReference type="InParanoid" id="A0A507AYN6"/>
<dbReference type="SUPFAM" id="SSF54001">
    <property type="entry name" value="Cysteine proteinases"/>
    <property type="match status" value="1"/>
</dbReference>
<dbReference type="GO" id="GO:0005886">
    <property type="term" value="C:plasma membrane"/>
    <property type="evidence" value="ECO:0007669"/>
    <property type="project" value="TreeGrafter"/>
</dbReference>
<keyword evidence="9 13" id="KW-0378">Hydrolase</keyword>
<dbReference type="InterPro" id="IPR038765">
    <property type="entry name" value="Papain-like_cys_pep_sf"/>
</dbReference>
<evidence type="ECO:0000313" key="17">
    <source>
        <dbReference type="EMBL" id="TPX15102.1"/>
    </source>
</evidence>
<feature type="site" description="Important for enzyme activity" evidence="13">
    <location>
        <position position="798"/>
    </location>
</feature>
<keyword evidence="12 15" id="KW-0472">Membrane</keyword>
<organism evidence="17 18">
    <name type="scientific">Thyridium curvatum</name>
    <dbReference type="NCBI Taxonomy" id="1093900"/>
    <lineage>
        <taxon>Eukaryota</taxon>
        <taxon>Fungi</taxon>
        <taxon>Dikarya</taxon>
        <taxon>Ascomycota</taxon>
        <taxon>Pezizomycotina</taxon>
        <taxon>Sordariomycetes</taxon>
        <taxon>Sordariomycetidae</taxon>
        <taxon>Thyridiales</taxon>
        <taxon>Thyridiaceae</taxon>
        <taxon>Thyridium</taxon>
    </lineage>
</organism>
<dbReference type="GO" id="GO:0006511">
    <property type="term" value="P:ubiquitin-dependent protein catabolic process"/>
    <property type="evidence" value="ECO:0007669"/>
    <property type="project" value="UniProtKB-UniRule"/>
</dbReference>
<feature type="transmembrane region" description="Helical" evidence="15">
    <location>
        <begin position="165"/>
        <end position="186"/>
    </location>
</feature>
<feature type="domain" description="UCH catalytic" evidence="16">
    <location>
        <begin position="610"/>
        <end position="844"/>
    </location>
</feature>
<keyword evidence="11 15" id="KW-1133">Transmembrane helix</keyword>
<reference evidence="17 18" key="1">
    <citation type="submission" date="2019-06" db="EMBL/GenBank/DDBJ databases">
        <title>Draft genome sequence of the filamentous fungus Phialemoniopsis curvata isolated from diesel fuel.</title>
        <authorList>
            <person name="Varaljay V.A."/>
            <person name="Lyon W.J."/>
            <person name="Crouch A.L."/>
            <person name="Drake C.E."/>
            <person name="Hollomon J.M."/>
            <person name="Nadeau L.J."/>
            <person name="Nunn H.S."/>
            <person name="Stevenson B.S."/>
            <person name="Bojanowski C.L."/>
            <person name="Crookes-Goodson W.J."/>
        </authorList>
    </citation>
    <scope>NUCLEOTIDE SEQUENCE [LARGE SCALE GENOMIC DNA]</scope>
    <source>
        <strain evidence="17 18">D216</strain>
    </source>
</reference>
<comment type="similarity">
    <text evidence="3">Belongs to the nucleobase:cation symporter-2 (NCS2) (TC 2.A.40) family. Azg-like subfamily.</text>
</comment>
<dbReference type="FunFam" id="3.40.532.10:FF:000009">
    <property type="entry name" value="Ubiquitin carboxyl-terminal hydrolase"/>
    <property type="match status" value="1"/>
</dbReference>
<feature type="transmembrane region" description="Helical" evidence="15">
    <location>
        <begin position="207"/>
        <end position="228"/>
    </location>
</feature>
<evidence type="ECO:0000256" key="1">
    <source>
        <dbReference type="ARBA" id="ARBA00000707"/>
    </source>
</evidence>
<name>A0A507AYN6_9PEZI</name>
<keyword evidence="10 13" id="KW-0788">Thiol protease</keyword>
<evidence type="ECO:0000256" key="11">
    <source>
        <dbReference type="ARBA" id="ARBA00022989"/>
    </source>
</evidence>
<feature type="transmembrane region" description="Helical" evidence="15">
    <location>
        <begin position="347"/>
        <end position="367"/>
    </location>
</feature>
<proteinExistence type="inferred from homology"/>
<feature type="region of interest" description="Disordered" evidence="14">
    <location>
        <begin position="567"/>
        <end position="593"/>
    </location>
</feature>
<keyword evidence="8 13" id="KW-0833">Ubl conjugation pathway</keyword>
<comment type="caution">
    <text evidence="17">The sequence shown here is derived from an EMBL/GenBank/DDBJ whole genome shotgun (WGS) entry which is preliminary data.</text>
</comment>
<dbReference type="PANTHER" id="PTHR43337">
    <property type="entry name" value="XANTHINE/URACIL PERMEASE C887.17-RELATED"/>
    <property type="match status" value="1"/>
</dbReference>
<keyword evidence="6 13" id="KW-0645">Protease</keyword>
<feature type="transmembrane region" description="Helical" evidence="15">
    <location>
        <begin position="499"/>
        <end position="520"/>
    </location>
</feature>
<accession>A0A507AYN6</accession>
<evidence type="ECO:0000256" key="6">
    <source>
        <dbReference type="ARBA" id="ARBA00022670"/>
    </source>
</evidence>
<dbReference type="GO" id="GO:0004843">
    <property type="term" value="F:cysteine-type deubiquitinase activity"/>
    <property type="evidence" value="ECO:0007669"/>
    <property type="project" value="UniProtKB-UniRule"/>
</dbReference>
<dbReference type="CDD" id="cd09617">
    <property type="entry name" value="Peptidase_C12_UCH37_BAP1"/>
    <property type="match status" value="1"/>
</dbReference>
<sequence length="937" mass="102406">MERDFAAEDQSNGRGIMGKVAVAFHNVNKCVNTTTFGRMFRLKGCGHPDEIADANFTTEIRAGLTTFATMAYIIAVNASILSDSGGPCHCEKPDFPDLKCTNLDEFLECKWGVHRDLITATSALAGLASIVFGFLTNLPVALGPGMGLNAYFTYQVVGVPEDRKIPYGLALTAVFVEGFIFMFLALTGMRQWLVRIIPGTLKTASGVGIGLLLTLVGLSYSTGIGLVVGGTSTPLTLAGCGADQLSKDTGLCQGHLMSNPKLWLGIVGGGLFTAWLMAFRVKAAMIIGIGFVAILSWPRNTPVTFFPDTPDGNERFRFFKQVVAFNPIQHTLNAQIWDLRGPHGSQFALALFTFLYVDIIDCTATLYSMARFSGKTDPKTGNFPRSTIAYCTDAAFISIGSLLGCSPVTAFVESGAGIAEGGRTGLTAIVTGVCFLISVFFAPILASIPPWATGCTLILVGCLMIRQVTCINWRYIGDAIPSFATMALIPFTYSVAYGLIGSGIFIYAGLNSLIWLVMFLSRGRVLPSDYDEKEYWTCKPTGEKPWFIRQVTNGRFWTDDRRRSKDEMELNEITDPTPDSRAASASSHEEKGLEPIATPRRSVLSRALGHGIDMAFAVESDAGVFTYLLENLGVKDVQFEELISLDPSALAELYPVYGVIFLFKYPTDTPYTAEKPLDGSFDHVAAERLWFARQTIQNACGTQALLSVVMNKDEPEAGLPGTIDIGPQLGEFKEFTMALPPEFRGEALSNSELIRQSHNSFARSDPFADEAPRQSSEAQDAFHFIAYTAARGRLYELDGLQPAPISHGECSAAQFPERVMEVLQRRIARYDAAEIRFNLLAVVRDLRARAREFADAEALAREERKRKEWEFENALRRYNFVGFTGEMLKGVVKAKLAEGGEAAYDEWIKEGAEKMGARAAERRRMAGGGGEDVQMGG</sequence>
<dbReference type="Pfam" id="PF18031">
    <property type="entry name" value="UCH_C"/>
    <property type="match status" value="1"/>
</dbReference>